<evidence type="ECO:0000256" key="3">
    <source>
        <dbReference type="ARBA" id="ARBA00023125"/>
    </source>
</evidence>
<dbReference type="Pfam" id="PF00010">
    <property type="entry name" value="HLH"/>
    <property type="match status" value="1"/>
</dbReference>
<reference evidence="7 8" key="1">
    <citation type="journal article" date="2020" name="Nat. Food">
        <title>A phased Vanilla planifolia genome enables genetic improvement of flavour and production.</title>
        <authorList>
            <person name="Hasing T."/>
            <person name="Tang H."/>
            <person name="Brym M."/>
            <person name="Khazi F."/>
            <person name="Huang T."/>
            <person name="Chambers A.H."/>
        </authorList>
    </citation>
    <scope>NUCLEOTIDE SEQUENCE [LARGE SCALE GENOMIC DNA]</scope>
    <source>
        <tissue evidence="7">Leaf</tissue>
    </source>
</reference>
<dbReference type="PROSITE" id="PS50888">
    <property type="entry name" value="BHLH"/>
    <property type="match status" value="1"/>
</dbReference>
<comment type="caution">
    <text evidence="7">The sequence shown here is derived from an EMBL/GenBank/DDBJ whole genome shotgun (WGS) entry which is preliminary data.</text>
</comment>
<name>A0A835PJJ9_VANPL</name>
<evidence type="ECO:0000259" key="6">
    <source>
        <dbReference type="PROSITE" id="PS50888"/>
    </source>
</evidence>
<feature type="region of interest" description="Disordered" evidence="5">
    <location>
        <begin position="81"/>
        <end position="135"/>
    </location>
</feature>
<dbReference type="GO" id="GO:0005634">
    <property type="term" value="C:nucleus"/>
    <property type="evidence" value="ECO:0007669"/>
    <property type="project" value="TreeGrafter"/>
</dbReference>
<dbReference type="GO" id="GO:0003677">
    <property type="term" value="F:DNA binding"/>
    <property type="evidence" value="ECO:0007669"/>
    <property type="project" value="UniProtKB-KW"/>
</dbReference>
<comment type="similarity">
    <text evidence="1">Belongs to the bHLH protein family.</text>
</comment>
<keyword evidence="2" id="KW-0805">Transcription regulation</keyword>
<sequence length="324" mass="35926">MQPLFLLCNLMERLDRPIISVFLDGSMETKAVHGEHPSVPFLEMLQGEMQRASKVSAAEEAGRHCPSESGFQFLLRLQEQRFQGQPTPPEPESCVTHASNSGSHAPLLVSQNKKRKRPVRAVKSGGPMRAEAESQRMTHIVVERNRRRLMNDQLSALRSLMPSSFVQRGDQASIIGGAIDFVKELEQLFLLLQAEKTARTASKTEENWSPASSAASGFFISPQYRGYSLARRGGEDDEAGVDVEATVVQGHVNLKVAGRRREGQLMRAIAAMEDLRLTVLHLTITSLDTLSILYSINLKVEDDCRLRTADEIAAAVHRIFSIGH</sequence>
<dbReference type="Proteomes" id="UP000639772">
    <property type="component" value="Unassembled WGS sequence"/>
</dbReference>
<dbReference type="GO" id="GO:0046983">
    <property type="term" value="F:protein dimerization activity"/>
    <property type="evidence" value="ECO:0007669"/>
    <property type="project" value="InterPro"/>
</dbReference>
<evidence type="ECO:0000313" key="8">
    <source>
        <dbReference type="Proteomes" id="UP000639772"/>
    </source>
</evidence>
<dbReference type="PANTHER" id="PTHR46684">
    <property type="entry name" value="TRANSCRIPTION FACTOR FAMA"/>
    <property type="match status" value="1"/>
</dbReference>
<proteinExistence type="inferred from homology"/>
<evidence type="ECO:0000256" key="5">
    <source>
        <dbReference type="SAM" id="MobiDB-lite"/>
    </source>
</evidence>
<keyword evidence="3" id="KW-0238">DNA-binding</keyword>
<dbReference type="SUPFAM" id="SSF47459">
    <property type="entry name" value="HLH, helix-loop-helix DNA-binding domain"/>
    <property type="match status" value="1"/>
</dbReference>
<dbReference type="PANTHER" id="PTHR46684:SF16">
    <property type="entry name" value="TRANSCRIPTION FACTOR BHLH67-LIKE ISOFORM X2"/>
    <property type="match status" value="1"/>
</dbReference>
<feature type="domain" description="BHLH" evidence="6">
    <location>
        <begin position="134"/>
        <end position="185"/>
    </location>
</feature>
<evidence type="ECO:0000313" key="7">
    <source>
        <dbReference type="EMBL" id="KAG0454414.1"/>
    </source>
</evidence>
<dbReference type="GO" id="GO:0003700">
    <property type="term" value="F:DNA-binding transcription factor activity"/>
    <property type="evidence" value="ECO:0007669"/>
    <property type="project" value="InterPro"/>
</dbReference>
<accession>A0A835PJJ9</accession>
<evidence type="ECO:0000256" key="2">
    <source>
        <dbReference type="ARBA" id="ARBA00023015"/>
    </source>
</evidence>
<dbReference type="GO" id="GO:0045893">
    <property type="term" value="P:positive regulation of DNA-templated transcription"/>
    <property type="evidence" value="ECO:0007669"/>
    <property type="project" value="TreeGrafter"/>
</dbReference>
<dbReference type="InterPro" id="IPR044283">
    <property type="entry name" value="FAMA/SPEECHLESS/MUTE-like"/>
</dbReference>
<evidence type="ECO:0000256" key="1">
    <source>
        <dbReference type="ARBA" id="ARBA00005510"/>
    </source>
</evidence>
<dbReference type="Gene3D" id="4.10.280.10">
    <property type="entry name" value="Helix-loop-helix DNA-binding domain"/>
    <property type="match status" value="1"/>
</dbReference>
<dbReference type="InterPro" id="IPR011598">
    <property type="entry name" value="bHLH_dom"/>
</dbReference>
<keyword evidence="4" id="KW-0804">Transcription</keyword>
<dbReference type="AlphaFoldDB" id="A0A835PJJ9"/>
<dbReference type="SMART" id="SM00353">
    <property type="entry name" value="HLH"/>
    <property type="match status" value="1"/>
</dbReference>
<organism evidence="7 8">
    <name type="scientific">Vanilla planifolia</name>
    <name type="common">Vanilla</name>
    <dbReference type="NCBI Taxonomy" id="51239"/>
    <lineage>
        <taxon>Eukaryota</taxon>
        <taxon>Viridiplantae</taxon>
        <taxon>Streptophyta</taxon>
        <taxon>Embryophyta</taxon>
        <taxon>Tracheophyta</taxon>
        <taxon>Spermatophyta</taxon>
        <taxon>Magnoliopsida</taxon>
        <taxon>Liliopsida</taxon>
        <taxon>Asparagales</taxon>
        <taxon>Orchidaceae</taxon>
        <taxon>Vanilloideae</taxon>
        <taxon>Vanilleae</taxon>
        <taxon>Vanilla</taxon>
    </lineage>
</organism>
<dbReference type="GO" id="GO:0010052">
    <property type="term" value="P:guard cell differentiation"/>
    <property type="evidence" value="ECO:0007669"/>
    <property type="project" value="InterPro"/>
</dbReference>
<dbReference type="EMBL" id="JADCNM010000014">
    <property type="protein sequence ID" value="KAG0454414.1"/>
    <property type="molecule type" value="Genomic_DNA"/>
</dbReference>
<gene>
    <name evidence="7" type="ORF">HPP92_025718</name>
</gene>
<protein>
    <recommendedName>
        <fullName evidence="6">BHLH domain-containing protein</fullName>
    </recommendedName>
</protein>
<evidence type="ECO:0000256" key="4">
    <source>
        <dbReference type="ARBA" id="ARBA00023163"/>
    </source>
</evidence>
<dbReference type="OrthoDB" id="684567at2759"/>
<dbReference type="InterPro" id="IPR036638">
    <property type="entry name" value="HLH_DNA-bd_sf"/>
</dbReference>